<dbReference type="PANTHER" id="PTHR35841">
    <property type="entry name" value="PHOSPHONATES-BINDING PERIPLASMIC PROTEIN"/>
    <property type="match status" value="1"/>
</dbReference>
<comment type="caution">
    <text evidence="1">The sequence shown here is derived from an EMBL/GenBank/DDBJ whole genome shotgun (WGS) entry which is preliminary data.</text>
</comment>
<dbReference type="EMBL" id="LXPS01000008">
    <property type="protein sequence ID" value="OAE48025.1"/>
    <property type="molecule type" value="Genomic_DNA"/>
</dbReference>
<dbReference type="RefSeq" id="WP_063948188.1">
    <property type="nucleotide sequence ID" value="NZ_LXPS01000008.1"/>
</dbReference>
<name>A0A176XF63_AGRTU</name>
<gene>
    <name evidence="1" type="ORF">A7J57_15325</name>
</gene>
<protein>
    <submittedName>
        <fullName evidence="1">Phosphate ABC transporter substrate-binding protein</fullName>
    </submittedName>
</protein>
<dbReference type="Proteomes" id="UP000077098">
    <property type="component" value="Unassembled WGS sequence"/>
</dbReference>
<proteinExistence type="predicted"/>
<evidence type="ECO:0000313" key="1">
    <source>
        <dbReference type="EMBL" id="OAE48025.1"/>
    </source>
</evidence>
<organism evidence="1 2">
    <name type="scientific">Agrobacterium tumefaciens</name>
    <dbReference type="NCBI Taxonomy" id="358"/>
    <lineage>
        <taxon>Bacteria</taxon>
        <taxon>Pseudomonadati</taxon>
        <taxon>Pseudomonadota</taxon>
        <taxon>Alphaproteobacteria</taxon>
        <taxon>Hyphomicrobiales</taxon>
        <taxon>Rhizobiaceae</taxon>
        <taxon>Rhizobium/Agrobacterium group</taxon>
        <taxon>Agrobacterium</taxon>
        <taxon>Agrobacterium tumefaciens complex</taxon>
    </lineage>
</organism>
<dbReference type="PANTHER" id="PTHR35841:SF1">
    <property type="entry name" value="PHOSPHONATES-BINDING PERIPLASMIC PROTEIN"/>
    <property type="match status" value="1"/>
</dbReference>
<reference evidence="1 2" key="1">
    <citation type="submission" date="2016-05" db="EMBL/GenBank/DDBJ databases">
        <authorList>
            <person name="Lavstsen T."/>
            <person name="Jespersen J.S."/>
        </authorList>
    </citation>
    <scope>NUCLEOTIDE SEQUENCE [LARGE SCALE GENOMIC DNA]</scope>
    <source>
        <strain evidence="1 2">KCJ1736</strain>
    </source>
</reference>
<evidence type="ECO:0000313" key="2">
    <source>
        <dbReference type="Proteomes" id="UP000077098"/>
    </source>
</evidence>
<dbReference type="Gene3D" id="3.40.190.10">
    <property type="entry name" value="Periplasmic binding protein-like II"/>
    <property type="match status" value="1"/>
</dbReference>
<sequence>MYDWPELRAETDALWAEMRATFRAHGIDAPERLVRRNGEMPAVPGGIRGDDGSIIAADPATLDPEMLDLAVLWRHPNLLVSQTCWGPMELGLQDHVEVIGESNYDGIAGGKGPFYSSAIIARIGEGGGDIGPSDDGEAVLPLSFFHQKRLAFNEHRSLSGYLSLKRDLEAAGNSLDTFGDLLETGSHRASLIAVGRGDADLAAIDCKSWAIAQRYEPVASHLHVIGWTARRKGLPFIGAKAVGVKLPL</sequence>
<dbReference type="AlphaFoldDB" id="A0A176XF63"/>
<dbReference type="Pfam" id="PF12974">
    <property type="entry name" value="Phosphonate-bd"/>
    <property type="match status" value="1"/>
</dbReference>
<accession>A0A176XF63</accession>